<comment type="caution">
    <text evidence="1">The sequence shown here is derived from an EMBL/GenBank/DDBJ whole genome shotgun (WGS) entry which is preliminary data.</text>
</comment>
<gene>
    <name evidence="1" type="ORF">AAF712_003554</name>
</gene>
<proteinExistence type="predicted"/>
<evidence type="ECO:0000313" key="2">
    <source>
        <dbReference type="Proteomes" id="UP001437256"/>
    </source>
</evidence>
<dbReference type="InterPro" id="IPR032675">
    <property type="entry name" value="LRR_dom_sf"/>
</dbReference>
<name>A0ABR3A7E0_9AGAR</name>
<evidence type="ECO:0000313" key="1">
    <source>
        <dbReference type="EMBL" id="KAL0069518.1"/>
    </source>
</evidence>
<keyword evidence="2" id="KW-1185">Reference proteome</keyword>
<dbReference type="EMBL" id="JBBXMP010000012">
    <property type="protein sequence ID" value="KAL0069518.1"/>
    <property type="molecule type" value="Genomic_DNA"/>
</dbReference>
<organism evidence="1 2">
    <name type="scientific">Marasmius tenuissimus</name>
    <dbReference type="NCBI Taxonomy" id="585030"/>
    <lineage>
        <taxon>Eukaryota</taxon>
        <taxon>Fungi</taxon>
        <taxon>Dikarya</taxon>
        <taxon>Basidiomycota</taxon>
        <taxon>Agaricomycotina</taxon>
        <taxon>Agaricomycetes</taxon>
        <taxon>Agaricomycetidae</taxon>
        <taxon>Agaricales</taxon>
        <taxon>Marasmiineae</taxon>
        <taxon>Marasmiaceae</taxon>
        <taxon>Marasmius</taxon>
    </lineage>
</organism>
<dbReference type="CDD" id="cd09917">
    <property type="entry name" value="F-box_SF"/>
    <property type="match status" value="1"/>
</dbReference>
<protein>
    <recommendedName>
        <fullName evidence="3">F-box domain-containing protein</fullName>
    </recommendedName>
</protein>
<dbReference type="Gene3D" id="3.80.10.10">
    <property type="entry name" value="Ribonuclease Inhibitor"/>
    <property type="match status" value="1"/>
</dbReference>
<sequence>MIPGDHNCRIPFELVEQIFPDCDHESLLSCSEVCQSWLHTCRPLLFKTLKIDTSSIYRCAILASLLGSKHSTIPRYVEEIGFNFARHLLQADAYILGKEDEVVSCVSLIQSITGNLEDKAPFLRRLTISSKAGELLTYNNSNGSSYETTGIQTTFAPHFVRSFGHITQLDLHFVSEKPTSLIHFICSFPRLEVLKMFSGCASDDHSDRVQQSVTRYTLPSSIKSLKLGGDDSTIDADGLLYVYQWLNAHSPTRLVNLSVHTIDVSTVLNPNIQPFLAQCQELRFLHLGFNTWFFVAGRDDTALYDLSPLHRLERLAISYRNVAAPSIDVVLLRLIRRMIATLSSSSLHRITFNVSGSGFRVVQEQWAVLDTLLSSSGILSAMEVELIIPFSDITIADRTSEEDLAKAKELFAKCGEQGRLSVIRAPFMMQTRQWYQDPKEVYADDYNWGGFSDMEEMDWVFSRTSI</sequence>
<dbReference type="SUPFAM" id="SSF52047">
    <property type="entry name" value="RNI-like"/>
    <property type="match status" value="1"/>
</dbReference>
<dbReference type="SUPFAM" id="SSF81383">
    <property type="entry name" value="F-box domain"/>
    <property type="match status" value="1"/>
</dbReference>
<dbReference type="Proteomes" id="UP001437256">
    <property type="component" value="Unassembled WGS sequence"/>
</dbReference>
<reference evidence="1 2" key="1">
    <citation type="submission" date="2024-05" db="EMBL/GenBank/DDBJ databases">
        <title>A draft genome resource for the thread blight pathogen Marasmius tenuissimus strain MS-2.</title>
        <authorList>
            <person name="Yulfo-Soto G.E."/>
            <person name="Baruah I.K."/>
            <person name="Amoako-Attah I."/>
            <person name="Bukari Y."/>
            <person name="Meinhardt L.W."/>
            <person name="Bailey B.A."/>
            <person name="Cohen S.P."/>
        </authorList>
    </citation>
    <scope>NUCLEOTIDE SEQUENCE [LARGE SCALE GENOMIC DNA]</scope>
    <source>
        <strain evidence="1 2">MS-2</strain>
    </source>
</reference>
<dbReference type="InterPro" id="IPR036047">
    <property type="entry name" value="F-box-like_dom_sf"/>
</dbReference>
<evidence type="ECO:0008006" key="3">
    <source>
        <dbReference type="Google" id="ProtNLM"/>
    </source>
</evidence>
<accession>A0ABR3A7E0</accession>